<accession>A0A8K0WK08</accession>
<dbReference type="InterPro" id="IPR029058">
    <property type="entry name" value="AB_hydrolase_fold"/>
</dbReference>
<evidence type="ECO:0000313" key="3">
    <source>
        <dbReference type="Proteomes" id="UP000813444"/>
    </source>
</evidence>
<dbReference type="EMBL" id="JAGPNK010000020">
    <property type="protein sequence ID" value="KAH7305037.1"/>
    <property type="molecule type" value="Genomic_DNA"/>
</dbReference>
<proteinExistence type="predicted"/>
<dbReference type="GO" id="GO:0016787">
    <property type="term" value="F:hydrolase activity"/>
    <property type="evidence" value="ECO:0007669"/>
    <property type="project" value="UniProtKB-KW"/>
</dbReference>
<dbReference type="Gene3D" id="3.40.50.1820">
    <property type="entry name" value="alpha/beta hydrolase"/>
    <property type="match status" value="1"/>
</dbReference>
<dbReference type="SUPFAM" id="SSF53474">
    <property type="entry name" value="alpha/beta-Hydrolases"/>
    <property type="match status" value="1"/>
</dbReference>
<dbReference type="OrthoDB" id="6431331at2759"/>
<evidence type="ECO:0000259" key="1">
    <source>
        <dbReference type="Pfam" id="PF12697"/>
    </source>
</evidence>
<comment type="caution">
    <text evidence="2">The sequence shown here is derived from an EMBL/GenBank/DDBJ whole genome shotgun (WGS) entry which is preliminary data.</text>
</comment>
<keyword evidence="3" id="KW-1185">Reference proteome</keyword>
<reference evidence="2" key="1">
    <citation type="journal article" date="2021" name="Nat. Commun.">
        <title>Genetic determinants of endophytism in the Arabidopsis root mycobiome.</title>
        <authorList>
            <person name="Mesny F."/>
            <person name="Miyauchi S."/>
            <person name="Thiergart T."/>
            <person name="Pickel B."/>
            <person name="Atanasova L."/>
            <person name="Karlsson M."/>
            <person name="Huettel B."/>
            <person name="Barry K.W."/>
            <person name="Haridas S."/>
            <person name="Chen C."/>
            <person name="Bauer D."/>
            <person name="Andreopoulos W."/>
            <person name="Pangilinan J."/>
            <person name="LaButti K."/>
            <person name="Riley R."/>
            <person name="Lipzen A."/>
            <person name="Clum A."/>
            <person name="Drula E."/>
            <person name="Henrissat B."/>
            <person name="Kohler A."/>
            <person name="Grigoriev I.V."/>
            <person name="Martin F.M."/>
            <person name="Hacquard S."/>
        </authorList>
    </citation>
    <scope>NUCLEOTIDE SEQUENCE</scope>
    <source>
        <strain evidence="2">MPI-CAGE-CH-0235</strain>
    </source>
</reference>
<dbReference type="Proteomes" id="UP000813444">
    <property type="component" value="Unassembled WGS sequence"/>
</dbReference>
<organism evidence="2 3">
    <name type="scientific">Stachybotrys elegans</name>
    <dbReference type="NCBI Taxonomy" id="80388"/>
    <lineage>
        <taxon>Eukaryota</taxon>
        <taxon>Fungi</taxon>
        <taxon>Dikarya</taxon>
        <taxon>Ascomycota</taxon>
        <taxon>Pezizomycotina</taxon>
        <taxon>Sordariomycetes</taxon>
        <taxon>Hypocreomycetidae</taxon>
        <taxon>Hypocreales</taxon>
        <taxon>Stachybotryaceae</taxon>
        <taxon>Stachybotrys</taxon>
    </lineage>
</organism>
<dbReference type="Pfam" id="PF12697">
    <property type="entry name" value="Abhydrolase_6"/>
    <property type="match status" value="1"/>
</dbReference>
<sequence length="205" mass="23057">MTDPCSFNLPHVFSYRGWSIRYLTRQGDETPTLQKHWVVFVHGTPWSSSVFRPMSDALYATGRLNIMLYDLAGYGQSQNFSGQGSSEPDASVKTQGEALAALLDHLQLSGRNGSTQPHIVAHDIAGVISLRAHLLHECEYRSLCLLDTNCVLPWGDTLYKLVRSDFHVFEQLPVGVFEGALRAIIQSALYRYRESNQGLIWQKKT</sequence>
<dbReference type="AlphaFoldDB" id="A0A8K0WK08"/>
<evidence type="ECO:0000313" key="2">
    <source>
        <dbReference type="EMBL" id="KAH7305037.1"/>
    </source>
</evidence>
<dbReference type="InterPro" id="IPR000073">
    <property type="entry name" value="AB_hydrolase_1"/>
</dbReference>
<keyword evidence="2" id="KW-0378">Hydrolase</keyword>
<feature type="domain" description="AB hydrolase-1" evidence="1">
    <location>
        <begin position="38"/>
        <end position="161"/>
    </location>
</feature>
<name>A0A8K0WK08_9HYPO</name>
<protein>
    <submittedName>
        <fullName evidence="2">Alpha/Beta hydrolase protein</fullName>
    </submittedName>
</protein>
<gene>
    <name evidence="2" type="ORF">B0I35DRAFT_414233</name>
</gene>